<dbReference type="EMBL" id="AUXZ01000130">
    <property type="protein sequence ID" value="KZN45431.1"/>
    <property type="molecule type" value="Genomic_DNA"/>
</dbReference>
<protein>
    <submittedName>
        <fullName evidence="1">Uncharacterized protein</fullName>
    </submittedName>
</protein>
<accession>A0A167AIM6</accession>
<dbReference type="PATRIC" id="fig|1365251.3.peg.5025"/>
<organism evidence="1 2">
    <name type="scientific">Pseudoalteromonas luteoviolacea H33</name>
    <dbReference type="NCBI Taxonomy" id="1365251"/>
    <lineage>
        <taxon>Bacteria</taxon>
        <taxon>Pseudomonadati</taxon>
        <taxon>Pseudomonadota</taxon>
        <taxon>Gammaproteobacteria</taxon>
        <taxon>Alteromonadales</taxon>
        <taxon>Pseudoalteromonadaceae</taxon>
        <taxon>Pseudoalteromonas</taxon>
    </lineage>
</organism>
<reference evidence="1 2" key="1">
    <citation type="submission" date="2013-07" db="EMBL/GenBank/DDBJ databases">
        <title>Comparative Genomic and Metabolomic Analysis of Twelve Strains of Pseudoalteromonas luteoviolacea.</title>
        <authorList>
            <person name="Vynne N.G."/>
            <person name="Mansson M."/>
            <person name="Gram L."/>
        </authorList>
    </citation>
    <scope>NUCLEOTIDE SEQUENCE [LARGE SCALE GENOMIC DNA]</scope>
    <source>
        <strain evidence="1 2">H33</strain>
    </source>
</reference>
<comment type="caution">
    <text evidence="1">The sequence shown here is derived from an EMBL/GenBank/DDBJ whole genome shotgun (WGS) entry which is preliminary data.</text>
</comment>
<evidence type="ECO:0000313" key="2">
    <source>
        <dbReference type="Proteomes" id="UP000076503"/>
    </source>
</evidence>
<proteinExistence type="predicted"/>
<dbReference type="AlphaFoldDB" id="A0A167AIM6"/>
<evidence type="ECO:0000313" key="1">
    <source>
        <dbReference type="EMBL" id="KZN45431.1"/>
    </source>
</evidence>
<dbReference type="Proteomes" id="UP000076503">
    <property type="component" value="Unassembled WGS sequence"/>
</dbReference>
<gene>
    <name evidence="1" type="ORF">N476_05275</name>
</gene>
<sequence length="30" mass="3533">MDKMVCIAISLTNRGEQEIWLSLQKPDNWL</sequence>
<name>A0A167AIM6_9GAMM</name>